<name>A0A5D3CPR5_CUCMM</name>
<evidence type="ECO:0000256" key="1">
    <source>
        <dbReference type="SAM" id="MobiDB-lite"/>
    </source>
</evidence>
<dbReference type="EMBL" id="SSTD01009720">
    <property type="protein sequence ID" value="TYK13853.1"/>
    <property type="molecule type" value="Genomic_DNA"/>
</dbReference>
<gene>
    <name evidence="2" type="ORF">E5676_scaffold832G00370</name>
</gene>
<feature type="region of interest" description="Disordered" evidence="1">
    <location>
        <begin position="181"/>
        <end position="271"/>
    </location>
</feature>
<organism evidence="2 3">
    <name type="scientific">Cucumis melo var. makuwa</name>
    <name type="common">Oriental melon</name>
    <dbReference type="NCBI Taxonomy" id="1194695"/>
    <lineage>
        <taxon>Eukaryota</taxon>
        <taxon>Viridiplantae</taxon>
        <taxon>Streptophyta</taxon>
        <taxon>Embryophyta</taxon>
        <taxon>Tracheophyta</taxon>
        <taxon>Spermatophyta</taxon>
        <taxon>Magnoliopsida</taxon>
        <taxon>eudicotyledons</taxon>
        <taxon>Gunneridae</taxon>
        <taxon>Pentapetalae</taxon>
        <taxon>rosids</taxon>
        <taxon>fabids</taxon>
        <taxon>Cucurbitales</taxon>
        <taxon>Cucurbitaceae</taxon>
        <taxon>Benincaseae</taxon>
        <taxon>Cucumis</taxon>
    </lineage>
</organism>
<evidence type="ECO:0000313" key="2">
    <source>
        <dbReference type="EMBL" id="TYK13853.1"/>
    </source>
</evidence>
<dbReference type="AlphaFoldDB" id="A0A5D3CPR5"/>
<sequence length="271" mass="31033">MAKFIIETADCKNPLWVFKIWKPLMKKKRTSSHAKEKEEGTDDRDKSYIITQFTEGVEMEENTILKTDCSLPNTEKYEGGKISSKISRGSQRQESPDGRVETQIGCIGLRCCQGNRKVAEYAKEFHCLSARTRTNESENYQIAKFVDGLKEDIHEQVDLQPIATLLAAISMAFKAEMKLEKRQKNNGTKKNKWDKTFTPYQRKNYDNVRQVQGFGTSKAKEQSSKANQSPRTQEISNKKSSSTNYPRPKWNFATGATKRDTYPINAHNGKR</sequence>
<proteinExistence type="predicted"/>
<accession>A0A5D3CPR5</accession>
<protein>
    <recommendedName>
        <fullName evidence="4">Retrotransposon gag domain-containing protein</fullName>
    </recommendedName>
</protein>
<feature type="compositionally biased region" description="Polar residues" evidence="1">
    <location>
        <begin position="224"/>
        <end position="245"/>
    </location>
</feature>
<reference evidence="2 3" key="1">
    <citation type="submission" date="2019-08" db="EMBL/GenBank/DDBJ databases">
        <title>Draft genome sequences of two oriental melons (Cucumis melo L. var makuwa).</title>
        <authorList>
            <person name="Kwon S.-Y."/>
        </authorList>
    </citation>
    <scope>NUCLEOTIDE SEQUENCE [LARGE SCALE GENOMIC DNA]</scope>
    <source>
        <strain evidence="3">cv. Chang Bougi</strain>
        <tissue evidence="2">Leaf</tissue>
    </source>
</reference>
<comment type="caution">
    <text evidence="2">The sequence shown here is derived from an EMBL/GenBank/DDBJ whole genome shotgun (WGS) entry which is preliminary data.</text>
</comment>
<evidence type="ECO:0008006" key="4">
    <source>
        <dbReference type="Google" id="ProtNLM"/>
    </source>
</evidence>
<evidence type="ECO:0000313" key="3">
    <source>
        <dbReference type="Proteomes" id="UP000321947"/>
    </source>
</evidence>
<dbReference type="Proteomes" id="UP000321947">
    <property type="component" value="Unassembled WGS sequence"/>
</dbReference>